<dbReference type="AlphaFoldDB" id="A0A1H7WTS4"/>
<dbReference type="OrthoDB" id="5505508at2"/>
<dbReference type="EMBL" id="FOAP01000013">
    <property type="protein sequence ID" value="SEM24327.1"/>
    <property type="molecule type" value="Genomic_DNA"/>
</dbReference>
<evidence type="ECO:0000313" key="4">
    <source>
        <dbReference type="Proteomes" id="UP000182719"/>
    </source>
</evidence>
<feature type="chain" id="PRO_5010267576" evidence="2">
    <location>
        <begin position="22"/>
        <end position="274"/>
    </location>
</feature>
<evidence type="ECO:0000313" key="3">
    <source>
        <dbReference type="EMBL" id="SEM24327.1"/>
    </source>
</evidence>
<protein>
    <submittedName>
        <fullName evidence="3">Uncharacterized protein</fullName>
    </submittedName>
</protein>
<feature type="signal peptide" evidence="2">
    <location>
        <begin position="1"/>
        <end position="21"/>
    </location>
</feature>
<name>A0A1H7WTS4_STIAU</name>
<accession>A0A1H7WTS4</accession>
<keyword evidence="2" id="KW-0732">Signal</keyword>
<dbReference type="RefSeq" id="WP_143101516.1">
    <property type="nucleotide sequence ID" value="NZ_FOAP01000013.1"/>
</dbReference>
<evidence type="ECO:0000256" key="1">
    <source>
        <dbReference type="SAM" id="MobiDB-lite"/>
    </source>
</evidence>
<feature type="region of interest" description="Disordered" evidence="1">
    <location>
        <begin position="254"/>
        <end position="274"/>
    </location>
</feature>
<gene>
    <name evidence="3" type="ORF">SAMN05444354_113161</name>
</gene>
<reference evidence="4" key="1">
    <citation type="submission" date="2016-10" db="EMBL/GenBank/DDBJ databases">
        <authorList>
            <person name="Varghese N."/>
            <person name="Submissions S."/>
        </authorList>
    </citation>
    <scope>NUCLEOTIDE SEQUENCE [LARGE SCALE GENOMIC DNA]</scope>
    <source>
        <strain evidence="4">DSM 17044</strain>
    </source>
</reference>
<evidence type="ECO:0000256" key="2">
    <source>
        <dbReference type="SAM" id="SignalP"/>
    </source>
</evidence>
<sequence length="274" mass="29261">MRPVFIALCLLTFAGASRAEAARSAVALIWKGSKDKAEAEAQKATWGPLEGLLEKTGLLLPEGHPRLVQSRTVPGLKPGFWVWLLGTCSPGDAPPLLERFQRLAPGTYGREVKVPGKTLACPKQEGPPVEARDELLKLPSGATLRVFTREEPASEDVEDEDSEGAWDRSSQTRYHFVLFGKSGDVVDRVDVVGDETVDKGDPARGPTSYRCDVTGIEASGDTALVLTRHCSAGGSGECGALVSADEVITVKVQPDRSVSASEAKRQNAEYGECG</sequence>
<organism evidence="3 4">
    <name type="scientific">Stigmatella aurantiaca</name>
    <dbReference type="NCBI Taxonomy" id="41"/>
    <lineage>
        <taxon>Bacteria</taxon>
        <taxon>Pseudomonadati</taxon>
        <taxon>Myxococcota</taxon>
        <taxon>Myxococcia</taxon>
        <taxon>Myxococcales</taxon>
        <taxon>Cystobacterineae</taxon>
        <taxon>Archangiaceae</taxon>
        <taxon>Stigmatella</taxon>
    </lineage>
</organism>
<dbReference type="Proteomes" id="UP000182719">
    <property type="component" value="Unassembled WGS sequence"/>
</dbReference>
<keyword evidence="4" id="KW-1185">Reference proteome</keyword>
<proteinExistence type="predicted"/>